<feature type="domain" description="Methyltransferase" evidence="3">
    <location>
        <begin position="333"/>
        <end position="425"/>
    </location>
</feature>
<dbReference type="EMBL" id="CP022187">
    <property type="protein sequence ID" value="AWI75210.1"/>
    <property type="molecule type" value="Genomic_DNA"/>
</dbReference>
<dbReference type="Gene3D" id="3.40.50.150">
    <property type="entry name" value="Vaccinia Virus protein VP39"/>
    <property type="match status" value="1"/>
</dbReference>
<dbReference type="InterPro" id="IPR011990">
    <property type="entry name" value="TPR-like_helical_dom_sf"/>
</dbReference>
<evidence type="ECO:0000313" key="5">
    <source>
        <dbReference type="Proteomes" id="UP000244930"/>
    </source>
</evidence>
<organism evidence="4 5">
    <name type="scientific">Parazoarcus communis</name>
    <dbReference type="NCBI Taxonomy" id="41977"/>
    <lineage>
        <taxon>Bacteria</taxon>
        <taxon>Pseudomonadati</taxon>
        <taxon>Pseudomonadota</taxon>
        <taxon>Betaproteobacteria</taxon>
        <taxon>Rhodocyclales</taxon>
        <taxon>Zoogloeaceae</taxon>
        <taxon>Parazoarcus</taxon>
    </lineage>
</organism>
<dbReference type="PANTHER" id="PTHR42912">
    <property type="entry name" value="METHYLTRANSFERASE"/>
    <property type="match status" value="1"/>
</dbReference>
<feature type="region of interest" description="Disordered" evidence="2">
    <location>
        <begin position="40"/>
        <end position="66"/>
    </location>
</feature>
<dbReference type="SUPFAM" id="SSF53335">
    <property type="entry name" value="S-adenosyl-L-methionine-dependent methyltransferases"/>
    <property type="match status" value="1"/>
</dbReference>
<dbReference type="InterPro" id="IPR041698">
    <property type="entry name" value="Methyltransf_25"/>
</dbReference>
<proteinExistence type="predicted"/>
<name>A0A2U8GNX8_9RHOO</name>
<evidence type="ECO:0000313" key="4">
    <source>
        <dbReference type="EMBL" id="AWI75210.1"/>
    </source>
</evidence>
<dbReference type="InterPro" id="IPR029063">
    <property type="entry name" value="SAM-dependent_MTases_sf"/>
</dbReference>
<evidence type="ECO:0000256" key="1">
    <source>
        <dbReference type="SAM" id="Coils"/>
    </source>
</evidence>
<dbReference type="CDD" id="cd02440">
    <property type="entry name" value="AdoMet_MTases"/>
    <property type="match status" value="1"/>
</dbReference>
<dbReference type="PANTHER" id="PTHR42912:SF98">
    <property type="entry name" value="UNCHARACTERISED METHYLTRANSFERASE RV1498C"/>
    <property type="match status" value="1"/>
</dbReference>
<dbReference type="RefSeq" id="WP_108948918.1">
    <property type="nucleotide sequence ID" value="NZ_CP022187.1"/>
</dbReference>
<accession>A0A2U8GNX8</accession>
<dbReference type="SUPFAM" id="SSF48452">
    <property type="entry name" value="TPR-like"/>
    <property type="match status" value="1"/>
</dbReference>
<dbReference type="Pfam" id="PF13649">
    <property type="entry name" value="Methyltransf_25"/>
    <property type="match status" value="1"/>
</dbReference>
<keyword evidence="5" id="KW-1185">Reference proteome</keyword>
<reference evidence="4 5" key="1">
    <citation type="submission" date="2017-06" db="EMBL/GenBank/DDBJ databases">
        <title>Azoarcus.</title>
        <authorList>
            <person name="Woo J.-H."/>
            <person name="Kim H.-S."/>
        </authorList>
    </citation>
    <scope>NUCLEOTIDE SEQUENCE [LARGE SCALE GENOMIC DNA]</scope>
    <source>
        <strain evidence="4 5">TSPY31</strain>
    </source>
</reference>
<dbReference type="InterPro" id="IPR050508">
    <property type="entry name" value="Methyltransf_Superfamily"/>
</dbReference>
<sequence>MRHRSRNHDRCTLLRQTEHIRFTTLASTDLYPRDDQTALDLKKDGHDMNSSPASASSNGIAPRSSTDLDAYSNARHLIEKGDVREGFEVLQALANNGSRCWEVYNDLAAMALSSGDLEVACLLFEHAAAQPEAPLIVTLRQATAEAARNDSNRALEILSPVLRAEGTHAEVLALVREILSAEKQISPVAWARLISDLRAPTPAQREADVRQAQLEEQNNQLTAENRRLTAQIDALREELKLAPLEKWNSADSRAWEGVHALDDHQWLNVLIRSVTVPAYNGFPLPGFPSEDLQVGMVGSSNEAALREGMRFYRAVREHCQRDGVRWDGNGRLLDFGTGWGRYARIFMHDFRPENLVGVDVSEQYVNVCRENFPYARFETVTPLPPTSLEGDGFDLIIAYSVFSHLSAAASDAWIAEFTRILRPGGMIAITTQGRSLLGVCEQMRAEKDFSHPWHRQLANSFVDRTACEAAYDSGEFLHSATGYGVAGSEAFYGESLIPRGYVERHWTHALELTAFIDDRNYLPQALIVLRKPT</sequence>
<gene>
    <name evidence="4" type="ORF">CEW83_08265</name>
</gene>
<dbReference type="Proteomes" id="UP000244930">
    <property type="component" value="Chromosome"/>
</dbReference>
<feature type="coiled-coil region" evidence="1">
    <location>
        <begin position="204"/>
        <end position="238"/>
    </location>
</feature>
<feature type="compositionally biased region" description="Polar residues" evidence="2">
    <location>
        <begin position="48"/>
        <end position="66"/>
    </location>
</feature>
<dbReference type="KEGG" id="acom:CEW83_08265"/>
<keyword evidence="1" id="KW-0175">Coiled coil</keyword>
<dbReference type="AlphaFoldDB" id="A0A2U8GNX8"/>
<evidence type="ECO:0000256" key="2">
    <source>
        <dbReference type="SAM" id="MobiDB-lite"/>
    </source>
</evidence>
<evidence type="ECO:0000259" key="3">
    <source>
        <dbReference type="Pfam" id="PF13649"/>
    </source>
</evidence>
<dbReference type="Gene3D" id="1.25.40.10">
    <property type="entry name" value="Tetratricopeptide repeat domain"/>
    <property type="match status" value="1"/>
</dbReference>
<protein>
    <recommendedName>
        <fullName evidence="3">Methyltransferase domain-containing protein</fullName>
    </recommendedName>
</protein>
<dbReference type="GO" id="GO:0008168">
    <property type="term" value="F:methyltransferase activity"/>
    <property type="evidence" value="ECO:0007669"/>
    <property type="project" value="TreeGrafter"/>
</dbReference>